<evidence type="ECO:0000313" key="4">
    <source>
        <dbReference type="Proteomes" id="UP001500547"/>
    </source>
</evidence>
<keyword evidence="1" id="KW-0472">Membrane</keyword>
<evidence type="ECO:0000259" key="2">
    <source>
        <dbReference type="Pfam" id="PF12158"/>
    </source>
</evidence>
<feature type="transmembrane region" description="Helical" evidence="1">
    <location>
        <begin position="138"/>
        <end position="160"/>
    </location>
</feature>
<feature type="transmembrane region" description="Helical" evidence="1">
    <location>
        <begin position="12"/>
        <end position="36"/>
    </location>
</feature>
<name>A0ABP9QXS6_9RHOO</name>
<accession>A0ABP9QXS6</accession>
<sequence length="178" mass="19448">MPTKRSISPRTLSLLAIPFLLVGLAFFVMGIVASVVDWSRMQDWHPLEAQLLSAGLEQRGSRTRTWLATARYRYQFGGKTYIGQRVAINESADNIGDFQQTLGFRLRGAMRAGQSVQIWVNPQNPAEAVIDRSLRGSLMAYFSLFVVLFGGVGAGILIFARRTARARSAVAGGPDASA</sequence>
<evidence type="ECO:0000313" key="3">
    <source>
        <dbReference type="EMBL" id="GAA5168832.1"/>
    </source>
</evidence>
<proteinExistence type="predicted"/>
<dbReference type="InterPro" id="IPR021994">
    <property type="entry name" value="DUF3592"/>
</dbReference>
<keyword evidence="4" id="KW-1185">Reference proteome</keyword>
<evidence type="ECO:0000256" key="1">
    <source>
        <dbReference type="SAM" id="Phobius"/>
    </source>
</evidence>
<keyword evidence="1" id="KW-1133">Transmembrane helix</keyword>
<organism evidence="3 4">
    <name type="scientific">Viridibacterium curvum</name>
    <dbReference type="NCBI Taxonomy" id="1101404"/>
    <lineage>
        <taxon>Bacteria</taxon>
        <taxon>Pseudomonadati</taxon>
        <taxon>Pseudomonadota</taxon>
        <taxon>Betaproteobacteria</taxon>
        <taxon>Rhodocyclales</taxon>
        <taxon>Rhodocyclaceae</taxon>
        <taxon>Viridibacterium</taxon>
    </lineage>
</organism>
<feature type="domain" description="DUF3592" evidence="2">
    <location>
        <begin position="58"/>
        <end position="134"/>
    </location>
</feature>
<protein>
    <recommendedName>
        <fullName evidence="2">DUF3592 domain-containing protein</fullName>
    </recommendedName>
</protein>
<reference evidence="4" key="1">
    <citation type="journal article" date="2019" name="Int. J. Syst. Evol. Microbiol.">
        <title>The Global Catalogue of Microorganisms (GCM) 10K type strain sequencing project: providing services to taxonomists for standard genome sequencing and annotation.</title>
        <authorList>
            <consortium name="The Broad Institute Genomics Platform"/>
            <consortium name="The Broad Institute Genome Sequencing Center for Infectious Disease"/>
            <person name="Wu L."/>
            <person name="Ma J."/>
        </authorList>
    </citation>
    <scope>NUCLEOTIDE SEQUENCE [LARGE SCALE GENOMIC DNA]</scope>
    <source>
        <strain evidence="4">JCM 18715</strain>
    </source>
</reference>
<dbReference type="RefSeq" id="WP_345533859.1">
    <property type="nucleotide sequence ID" value="NZ_BAABLD010000011.1"/>
</dbReference>
<keyword evidence="1" id="KW-0812">Transmembrane</keyword>
<comment type="caution">
    <text evidence="3">The sequence shown here is derived from an EMBL/GenBank/DDBJ whole genome shotgun (WGS) entry which is preliminary data.</text>
</comment>
<dbReference type="Proteomes" id="UP001500547">
    <property type="component" value="Unassembled WGS sequence"/>
</dbReference>
<gene>
    <name evidence="3" type="ORF">GCM10025770_29460</name>
</gene>
<dbReference type="Pfam" id="PF12158">
    <property type="entry name" value="DUF3592"/>
    <property type="match status" value="1"/>
</dbReference>
<dbReference type="EMBL" id="BAABLD010000011">
    <property type="protein sequence ID" value="GAA5168832.1"/>
    <property type="molecule type" value="Genomic_DNA"/>
</dbReference>